<keyword evidence="2" id="KW-1133">Transmembrane helix</keyword>
<gene>
    <name evidence="3" type="ORF">EDC24_0545</name>
</gene>
<comment type="caution">
    <text evidence="3">The sequence shown here is derived from an EMBL/GenBank/DDBJ whole genome shotgun (WGS) entry which is preliminary data.</text>
</comment>
<dbReference type="OrthoDB" id="2381602at2"/>
<protein>
    <submittedName>
        <fullName evidence="3">Stage III sporulation protein AG</fullName>
    </submittedName>
</protein>
<dbReference type="NCBIfam" id="TIGR02830">
    <property type="entry name" value="spore_III_AG"/>
    <property type="match status" value="1"/>
</dbReference>
<reference evidence="3 4" key="1">
    <citation type="submission" date="2018-11" db="EMBL/GenBank/DDBJ databases">
        <title>Genomic Encyclopedia of Type Strains, Phase IV (KMG-IV): sequencing the most valuable type-strain genomes for metagenomic binning, comparative biology and taxonomic classification.</title>
        <authorList>
            <person name="Goeker M."/>
        </authorList>
    </citation>
    <scope>NUCLEOTIDE SEQUENCE [LARGE SCALE GENOMIC DNA]</scope>
    <source>
        <strain evidence="3 4">DSM 18090</strain>
    </source>
</reference>
<keyword evidence="2" id="KW-0812">Transmembrane</keyword>
<dbReference type="Proteomes" id="UP000276443">
    <property type="component" value="Unassembled WGS sequence"/>
</dbReference>
<dbReference type="AlphaFoldDB" id="A0A3N5CEL1"/>
<dbReference type="EMBL" id="RKRF01000007">
    <property type="protein sequence ID" value="RPF55661.1"/>
    <property type="molecule type" value="Genomic_DNA"/>
</dbReference>
<accession>A0A3N5CEL1</accession>
<name>A0A3N5CEL1_9BACI</name>
<proteinExistence type="predicted"/>
<keyword evidence="2" id="KW-0472">Membrane</keyword>
<evidence type="ECO:0000256" key="1">
    <source>
        <dbReference type="SAM" id="MobiDB-lite"/>
    </source>
</evidence>
<keyword evidence="4" id="KW-1185">Reference proteome</keyword>
<evidence type="ECO:0000313" key="4">
    <source>
        <dbReference type="Proteomes" id="UP000276443"/>
    </source>
</evidence>
<organism evidence="3 4">
    <name type="scientific">Aquisalibacillus elongatus</name>
    <dbReference type="NCBI Taxonomy" id="485577"/>
    <lineage>
        <taxon>Bacteria</taxon>
        <taxon>Bacillati</taxon>
        <taxon>Bacillota</taxon>
        <taxon>Bacilli</taxon>
        <taxon>Bacillales</taxon>
        <taxon>Bacillaceae</taxon>
        <taxon>Aquisalibacillus</taxon>
    </lineage>
</organism>
<feature type="transmembrane region" description="Helical" evidence="2">
    <location>
        <begin position="21"/>
        <end position="41"/>
    </location>
</feature>
<dbReference type="InterPro" id="IPR014195">
    <property type="entry name" value="Spore_III_AG"/>
</dbReference>
<sequence length="211" mass="23686">MIQSLKKLFKFKNEDNQPTKRSYIILVGLIGLLFLIASSMFSNNTNEPKPTVIEEEEVFLGKEEEQSSSSSKGDVASELRNQMQKELAQALETLEGISNVQVMLQLEATSSKVYEKNTITGRQRTSETDQNGGTRNVEDETIEHQTVILRKNNSEEPLLIQQKNPPVRGVLVIAEGVDNVQSKQNVVEAVSRLLDVSTHRIAVMQKDREES</sequence>
<dbReference type="RefSeq" id="WP_124219502.1">
    <property type="nucleotide sequence ID" value="NZ_RKRF01000007.1"/>
</dbReference>
<feature type="region of interest" description="Disordered" evidence="1">
    <location>
        <begin position="60"/>
        <end position="79"/>
    </location>
</feature>
<evidence type="ECO:0000313" key="3">
    <source>
        <dbReference type="EMBL" id="RPF55661.1"/>
    </source>
</evidence>
<evidence type="ECO:0000256" key="2">
    <source>
        <dbReference type="SAM" id="Phobius"/>
    </source>
</evidence>